<organism evidence="3">
    <name type="scientific">Ephydatia fluviatilis</name>
    <dbReference type="NCBI Taxonomy" id="31330"/>
    <lineage>
        <taxon>Eukaryota</taxon>
        <taxon>Metazoa</taxon>
        <taxon>Porifera</taxon>
        <taxon>Demospongiae</taxon>
        <taxon>Heteroscleromorpha</taxon>
        <taxon>Spongillida</taxon>
        <taxon>Spongillidae</taxon>
        <taxon>Ephydatia</taxon>
    </lineage>
</organism>
<name>Q9Y1X7_9METZ</name>
<dbReference type="PRINTS" id="PR00109">
    <property type="entry name" value="TYRKINASE"/>
</dbReference>
<keyword evidence="1" id="KW-0472">Membrane</keyword>
<dbReference type="Gene3D" id="3.30.200.20">
    <property type="entry name" value="Phosphorylase Kinase, domain 1"/>
    <property type="match status" value="1"/>
</dbReference>
<dbReference type="GO" id="GO:0004714">
    <property type="term" value="F:transmembrane receptor protein tyrosine kinase activity"/>
    <property type="evidence" value="ECO:0007669"/>
    <property type="project" value="TreeGrafter"/>
</dbReference>
<dbReference type="Pfam" id="PF07714">
    <property type="entry name" value="PK_Tyr_Ser-Thr"/>
    <property type="match status" value="1"/>
</dbReference>
<dbReference type="InterPro" id="IPR001245">
    <property type="entry name" value="Ser-Thr/Tyr_kinase_cat_dom"/>
</dbReference>
<feature type="transmembrane region" description="Helical" evidence="1">
    <location>
        <begin position="12"/>
        <end position="38"/>
    </location>
</feature>
<dbReference type="SUPFAM" id="SSF56112">
    <property type="entry name" value="Protein kinase-like (PK-like)"/>
    <property type="match status" value="1"/>
</dbReference>
<dbReference type="GO" id="GO:0005524">
    <property type="term" value="F:ATP binding"/>
    <property type="evidence" value="ECO:0007669"/>
    <property type="project" value="InterPro"/>
</dbReference>
<evidence type="ECO:0000313" key="3">
    <source>
        <dbReference type="EMBL" id="BAA81725.2"/>
    </source>
</evidence>
<proteinExistence type="evidence at transcript level"/>
<dbReference type="InterPro" id="IPR000719">
    <property type="entry name" value="Prot_kinase_dom"/>
</dbReference>
<dbReference type="PANTHER" id="PTHR24416:SF611">
    <property type="entry name" value="TYROSINE-PROTEIN KINASE TRANSMEMBRANE RECEPTOR ROR"/>
    <property type="match status" value="1"/>
</dbReference>
<reference evidence="3" key="1">
    <citation type="journal article" date="1999" name="J. Mol. Evol.">
        <title>Extensive gene duplication in the early evolution of animals before the parazoan-eumetazoan split demonstrated by G proteins and protein tyrosine kinases from sponge and hydra.</title>
        <authorList>
            <person name="Suga H."/>
            <person name="Koyanagi M."/>
            <person name="Hoshiyama D."/>
            <person name="Ono K."/>
            <person name="Iwabe N."/>
            <person name="Kuma K."/>
            <person name="Miyata T."/>
        </authorList>
    </citation>
    <scope>NUCLEOTIDE SEQUENCE</scope>
</reference>
<dbReference type="GO" id="GO:0043235">
    <property type="term" value="C:receptor complex"/>
    <property type="evidence" value="ECO:0007669"/>
    <property type="project" value="TreeGrafter"/>
</dbReference>
<accession>Q9Y1X7</accession>
<dbReference type="EMBL" id="AB006571">
    <property type="protein sequence ID" value="BAA81725.2"/>
    <property type="molecule type" value="mRNA"/>
</dbReference>
<dbReference type="CDD" id="cd00192">
    <property type="entry name" value="PTKc"/>
    <property type="match status" value="1"/>
</dbReference>
<dbReference type="Gene3D" id="1.10.510.10">
    <property type="entry name" value="Transferase(Phosphotransferase) domain 1"/>
    <property type="match status" value="1"/>
</dbReference>
<dbReference type="AlphaFoldDB" id="Q9Y1X7"/>
<dbReference type="GO" id="GO:0005886">
    <property type="term" value="C:plasma membrane"/>
    <property type="evidence" value="ECO:0007669"/>
    <property type="project" value="TreeGrafter"/>
</dbReference>
<reference evidence="3" key="2">
    <citation type="journal article" date="2001" name="Gene">
        <title>Sponge homologs of vertebrate protein tyrosine kinases and frequent domain shufflings in the early evolution of animals before the parazoan-eumetazoan split.</title>
        <authorList>
            <person name="Suga H."/>
            <person name="Katoh K."/>
            <person name="Miyata T."/>
        </authorList>
    </citation>
    <scope>NUCLEOTIDE SEQUENCE</scope>
</reference>
<feature type="domain" description="Protein kinase" evidence="2">
    <location>
        <begin position="105"/>
        <end position="379"/>
    </location>
</feature>
<keyword evidence="3" id="KW-0808">Transferase</keyword>
<keyword evidence="1" id="KW-1133">Transmembrane helix</keyword>
<dbReference type="InterPro" id="IPR011009">
    <property type="entry name" value="Kinase-like_dom_sf"/>
</dbReference>
<dbReference type="InterPro" id="IPR050122">
    <property type="entry name" value="RTK"/>
</dbReference>
<dbReference type="GO" id="GO:0007169">
    <property type="term" value="P:cell surface receptor protein tyrosine kinase signaling pathway"/>
    <property type="evidence" value="ECO:0007669"/>
    <property type="project" value="TreeGrafter"/>
</dbReference>
<gene>
    <name evidence="3" type="primary">EfPTK232</name>
</gene>
<evidence type="ECO:0000256" key="1">
    <source>
        <dbReference type="SAM" id="Phobius"/>
    </source>
</evidence>
<keyword evidence="1" id="KW-0812">Transmembrane</keyword>
<dbReference type="PROSITE" id="PS50011">
    <property type="entry name" value="PROTEIN_KINASE_DOM"/>
    <property type="match status" value="1"/>
</dbReference>
<protein>
    <submittedName>
        <fullName evidence="3">Protein tyrosine kinase</fullName>
    </submittedName>
</protein>
<keyword evidence="3" id="KW-0418">Kinase</keyword>
<sequence>MNTTELEERTIIIIAASCGGGGMLLVTLCVLMICCLCYQYRKRIASSTNFSNDGKRISTIAVEESLVFNVTEQLTQVKPTYTETEIATQRRETMLGSRQHPRGDLVLEEKLGDGEYGPVYRAQSYNLPGKKGSRVVTVKMLLEDASEAHRIAFEKDIALLNSFNHVNVMGVLAVCTGESPQCILLDAGLPGSLLTHLREAKRLARQKIPAKQLLVDMTSPASLLHMADDVCLGMAYLSSQAFVVKDLAARNCIVGADGRVKVADFGVGPSVFPEAYCTLHGRPSPLRWMAAESIESGQYSTASDIWAFGVFIWELFTGGDLPYTEMSDDEVVRYVTKECGKLQMPENCPSDVYTIMLSCWENEAKSRQLFLTLHEHLFELAGEQN</sequence>
<evidence type="ECO:0000259" key="2">
    <source>
        <dbReference type="PROSITE" id="PS50011"/>
    </source>
</evidence>
<dbReference type="PANTHER" id="PTHR24416">
    <property type="entry name" value="TYROSINE-PROTEIN KINASE RECEPTOR"/>
    <property type="match status" value="1"/>
</dbReference>